<evidence type="ECO:0000256" key="2">
    <source>
        <dbReference type="ARBA" id="ARBA00006194"/>
    </source>
</evidence>
<evidence type="ECO:0000313" key="5">
    <source>
        <dbReference type="EMBL" id="QEM01712.1"/>
    </source>
</evidence>
<keyword evidence="3 5" id="KW-0689">Ribosomal protein</keyword>
<dbReference type="GO" id="GO:0003735">
    <property type="term" value="F:structural constituent of ribosome"/>
    <property type="evidence" value="ECO:0007669"/>
    <property type="project" value="InterPro"/>
</dbReference>
<dbReference type="InterPro" id="IPR001971">
    <property type="entry name" value="Ribosomal_uS11"/>
</dbReference>
<dbReference type="SUPFAM" id="SSF53137">
    <property type="entry name" value="Translational machinery components"/>
    <property type="match status" value="1"/>
</dbReference>
<accession>A0A5C1H7V7</accession>
<dbReference type="Gene3D" id="3.30.420.80">
    <property type="entry name" value="Ribosomal protein S11"/>
    <property type="match status" value="1"/>
</dbReference>
<dbReference type="HAMAP" id="MF_01310">
    <property type="entry name" value="Ribosomal_uS11"/>
    <property type="match status" value="1"/>
</dbReference>
<evidence type="ECO:0000256" key="4">
    <source>
        <dbReference type="ARBA" id="ARBA00023274"/>
    </source>
</evidence>
<dbReference type="InterPro" id="IPR036967">
    <property type="entry name" value="Ribosomal_uS11_sf"/>
</dbReference>
<dbReference type="GO" id="GO:0009507">
    <property type="term" value="C:chloroplast"/>
    <property type="evidence" value="ECO:0007669"/>
    <property type="project" value="UniProtKB-SubCell"/>
</dbReference>
<evidence type="ECO:0000256" key="1">
    <source>
        <dbReference type="ARBA" id="ARBA00004229"/>
    </source>
</evidence>
<dbReference type="EMBL" id="MK573204">
    <property type="protein sequence ID" value="QEM01712.1"/>
    <property type="molecule type" value="Genomic_DNA"/>
</dbReference>
<organism evidence="5">
    <name type="scientific">Nephromyces sp. ex Molgula occidentalis</name>
    <dbReference type="NCBI Taxonomy" id="2544991"/>
    <lineage>
        <taxon>Eukaryota</taxon>
        <taxon>Sar</taxon>
        <taxon>Alveolata</taxon>
        <taxon>Apicomplexa</taxon>
        <taxon>Aconoidasida</taxon>
        <taxon>Nephromycida</taxon>
        <taxon>Nephromyces</taxon>
    </lineage>
</organism>
<evidence type="ECO:0000256" key="3">
    <source>
        <dbReference type="ARBA" id="ARBA00022980"/>
    </source>
</evidence>
<proteinExistence type="inferred from homology"/>
<dbReference type="Pfam" id="PF00411">
    <property type="entry name" value="Ribosomal_S11"/>
    <property type="match status" value="1"/>
</dbReference>
<comment type="subcellular location">
    <subcellularLocation>
        <location evidence="1">Plastid</location>
        <location evidence="1">Chloroplast</location>
    </subcellularLocation>
</comment>
<dbReference type="GO" id="GO:0005840">
    <property type="term" value="C:ribosome"/>
    <property type="evidence" value="ECO:0007669"/>
    <property type="project" value="UniProtKB-KW"/>
</dbReference>
<sequence length="128" mass="14773">MFSTLFNKNIGLIYIKSSNKNLFLHIIREQDKLLLKTLSFGIYGFKGRRKNTAFSIITLASNAATYLLTHNYSYLSLIFNSSCYLQRQLLIKILLTTSIKEKTLQLLSIQDQTEVPFNGCRLTKKKSR</sequence>
<protein>
    <submittedName>
        <fullName evidence="5">30S ribosomal protein S11</fullName>
    </submittedName>
</protein>
<gene>
    <name evidence="5" type="primary">rps11</name>
</gene>
<name>A0A5C1H7V7_9APIC</name>
<dbReference type="GO" id="GO:0006412">
    <property type="term" value="P:translation"/>
    <property type="evidence" value="ECO:0007669"/>
    <property type="project" value="InterPro"/>
</dbReference>
<dbReference type="AlphaFoldDB" id="A0A5C1H7V7"/>
<keyword evidence="4" id="KW-0687">Ribonucleoprotein</keyword>
<dbReference type="GO" id="GO:1990904">
    <property type="term" value="C:ribonucleoprotein complex"/>
    <property type="evidence" value="ECO:0007669"/>
    <property type="project" value="UniProtKB-KW"/>
</dbReference>
<reference evidence="5" key="1">
    <citation type="journal article" date="2019" name="Genome Biol. Evol.">
        <title>Nephromyces represents a diverse and novel lineage of the Apicomplexa that has retained apicoplasts.</title>
        <authorList>
            <person name="Munoz-Gomez S.A."/>
            <person name="Durnin K."/>
            <person name="Eme L."/>
            <person name="Paight C."/>
            <person name="Lane C.E."/>
            <person name="Saffo M.B."/>
            <person name="Slamovits C.H."/>
        </authorList>
    </citation>
    <scope>NUCLEOTIDE SEQUENCE</scope>
    <source>
        <strain evidence="5">638</strain>
    </source>
</reference>
<dbReference type="PIRSF" id="PIRSF002131">
    <property type="entry name" value="Ribosomal_S11"/>
    <property type="match status" value="1"/>
</dbReference>
<comment type="similarity">
    <text evidence="2">Belongs to the universal ribosomal protein uS11 family.</text>
</comment>